<dbReference type="Proteomes" id="UP000177583">
    <property type="component" value="Unassembled WGS sequence"/>
</dbReference>
<evidence type="ECO:0000313" key="3">
    <source>
        <dbReference type="EMBL" id="OGH00839.1"/>
    </source>
</evidence>
<dbReference type="Gene3D" id="1.20.1440.60">
    <property type="entry name" value="23S rRNA-intervening sequence"/>
    <property type="match status" value="1"/>
</dbReference>
<evidence type="ECO:0000313" key="4">
    <source>
        <dbReference type="Proteomes" id="UP000177583"/>
    </source>
</evidence>
<proteinExistence type="predicted"/>
<dbReference type="InterPro" id="IPR036583">
    <property type="entry name" value="23S_rRNA_IVS_sf"/>
</dbReference>
<dbReference type="Pfam" id="PF22296">
    <property type="entry name" value="bAvd"/>
    <property type="match status" value="1"/>
</dbReference>
<sequence>MARYENLPIYKKALELAVVIEEAVRGFPRYHKYALGQDLRTQSRGLVELILRANSRSDKAPLLTELRDQAEAMKVGLMIGKEIKAFSSFKQFEKAATLAVEIARQSEGWLKSQRPKGSVEPANQGKRNLRPESPPGLPP</sequence>
<name>A0A1F6GRY6_9PROT</name>
<dbReference type="InterPro" id="IPR055360">
    <property type="entry name" value="bAvd"/>
</dbReference>
<feature type="domain" description="bAvd-like" evidence="2">
    <location>
        <begin position="11"/>
        <end position="112"/>
    </location>
</feature>
<evidence type="ECO:0000259" key="2">
    <source>
        <dbReference type="Pfam" id="PF22296"/>
    </source>
</evidence>
<evidence type="ECO:0000256" key="1">
    <source>
        <dbReference type="SAM" id="MobiDB-lite"/>
    </source>
</evidence>
<comment type="caution">
    <text evidence="3">The sequence shown here is derived from an EMBL/GenBank/DDBJ whole genome shotgun (WGS) entry which is preliminary data.</text>
</comment>
<dbReference type="SUPFAM" id="SSF158446">
    <property type="entry name" value="IVS-encoded protein-like"/>
    <property type="match status" value="1"/>
</dbReference>
<organism evidence="3 4">
    <name type="scientific">Candidatus Lambdaproteobacteria bacterium RIFOXYD2_FULL_56_26</name>
    <dbReference type="NCBI Taxonomy" id="1817773"/>
    <lineage>
        <taxon>Bacteria</taxon>
        <taxon>Pseudomonadati</taxon>
        <taxon>Pseudomonadota</taxon>
        <taxon>Candidatus Lambdaproteobacteria</taxon>
    </lineage>
</organism>
<accession>A0A1F6GRY6</accession>
<reference evidence="3 4" key="1">
    <citation type="journal article" date="2016" name="Nat. Commun.">
        <title>Thousands of microbial genomes shed light on interconnected biogeochemical processes in an aquifer system.</title>
        <authorList>
            <person name="Anantharaman K."/>
            <person name="Brown C.T."/>
            <person name="Hug L.A."/>
            <person name="Sharon I."/>
            <person name="Castelle C.J."/>
            <person name="Probst A.J."/>
            <person name="Thomas B.C."/>
            <person name="Singh A."/>
            <person name="Wilkins M.J."/>
            <person name="Karaoz U."/>
            <person name="Brodie E.L."/>
            <person name="Williams K.H."/>
            <person name="Hubbard S.S."/>
            <person name="Banfield J.F."/>
        </authorList>
    </citation>
    <scope>NUCLEOTIDE SEQUENCE [LARGE SCALE GENOMIC DNA]</scope>
</reference>
<feature type="region of interest" description="Disordered" evidence="1">
    <location>
        <begin position="108"/>
        <end position="139"/>
    </location>
</feature>
<gene>
    <name evidence="3" type="ORF">A2557_03960</name>
</gene>
<dbReference type="CDD" id="cd16376">
    <property type="entry name" value="Avd_like"/>
    <property type="match status" value="1"/>
</dbReference>
<dbReference type="AlphaFoldDB" id="A0A1F6GRY6"/>
<dbReference type="EMBL" id="MFNF01000042">
    <property type="protein sequence ID" value="OGH00839.1"/>
    <property type="molecule type" value="Genomic_DNA"/>
</dbReference>
<protein>
    <recommendedName>
        <fullName evidence="2">bAvd-like domain-containing protein</fullName>
    </recommendedName>
</protein>